<accession>A0A5B8UHN3</accession>
<name>A0A5B8UHN3_9BACT</name>
<gene>
    <name evidence="1" type="ORF">FSB75_09745</name>
</gene>
<sequence>MPPPAAGYKLTYGDSVFYLKSNDYTVSPLLKGPGTYTVFPDNLQFDKNTGAITVSQKGTDGESQTGMWYKIKFKSSDGTQADSTLVLISGLTYVDKFYSLSQNDSIIYPIYNGDPSKAVPQGNYDLTADAKFAINAVNGQINIKECLRRGFFNSGVMGTGWKVATVKYAINDNSQQAANKIDIVLYYYRTISEVPSNVSALMQAHQQMTLGLRSLPGIPSTNGAIETNLPSDLSLSKPRPPCVIIVD</sequence>
<dbReference type="KEGG" id="fgg:FSB75_09745"/>
<dbReference type="OrthoDB" id="789752at2"/>
<dbReference type="Proteomes" id="UP000321204">
    <property type="component" value="Chromosome"/>
</dbReference>
<evidence type="ECO:0000313" key="2">
    <source>
        <dbReference type="Proteomes" id="UP000321204"/>
    </source>
</evidence>
<dbReference type="EMBL" id="CP042433">
    <property type="protein sequence ID" value="QEC56161.1"/>
    <property type="molecule type" value="Genomic_DNA"/>
</dbReference>
<organism evidence="1 2">
    <name type="scientific">Flavisolibacter ginsenosidimutans</name>
    <dbReference type="NCBI Taxonomy" id="661481"/>
    <lineage>
        <taxon>Bacteria</taxon>
        <taxon>Pseudomonadati</taxon>
        <taxon>Bacteroidota</taxon>
        <taxon>Chitinophagia</taxon>
        <taxon>Chitinophagales</taxon>
        <taxon>Chitinophagaceae</taxon>
        <taxon>Flavisolibacter</taxon>
    </lineage>
</organism>
<keyword evidence="2" id="KW-1185">Reference proteome</keyword>
<protein>
    <submittedName>
        <fullName evidence="1">Uncharacterized protein</fullName>
    </submittedName>
</protein>
<dbReference type="RefSeq" id="WP_146786305.1">
    <property type="nucleotide sequence ID" value="NZ_BAABIO010000001.1"/>
</dbReference>
<proteinExistence type="predicted"/>
<evidence type="ECO:0000313" key="1">
    <source>
        <dbReference type="EMBL" id="QEC56161.1"/>
    </source>
</evidence>
<dbReference type="AlphaFoldDB" id="A0A5B8UHN3"/>
<reference evidence="1 2" key="1">
    <citation type="journal article" date="2015" name="Int. J. Syst. Evol. Microbiol.">
        <title>Flavisolibacter ginsenosidimutans sp. nov., with ginsenoside-converting activity isolated from soil used for cultivating ginseng.</title>
        <authorList>
            <person name="Zhao Y."/>
            <person name="Liu Q."/>
            <person name="Kang M.S."/>
            <person name="Jin F."/>
            <person name="Yu H."/>
            <person name="Im W.T."/>
        </authorList>
    </citation>
    <scope>NUCLEOTIDE SEQUENCE [LARGE SCALE GENOMIC DNA]</scope>
    <source>
        <strain evidence="1 2">Gsoil 636</strain>
    </source>
</reference>